<dbReference type="Pfam" id="PF00989">
    <property type="entry name" value="PAS"/>
    <property type="match status" value="1"/>
</dbReference>
<dbReference type="RefSeq" id="WP_257768649.1">
    <property type="nucleotide sequence ID" value="NZ_CP102480.1"/>
</dbReference>
<proteinExistence type="predicted"/>
<dbReference type="GO" id="GO:0000155">
    <property type="term" value="F:phosphorelay sensor kinase activity"/>
    <property type="evidence" value="ECO:0007669"/>
    <property type="project" value="InterPro"/>
</dbReference>
<dbReference type="CDD" id="cd16922">
    <property type="entry name" value="HATPase_EvgS-ArcB-TorS-like"/>
    <property type="match status" value="1"/>
</dbReference>
<comment type="catalytic activity">
    <reaction evidence="1">
        <text>ATP + protein L-histidine = ADP + protein N-phospho-L-histidine.</text>
        <dbReference type="EC" id="2.7.13.3"/>
    </reaction>
</comment>
<feature type="domain" description="Histidine kinase" evidence="11">
    <location>
        <begin position="148"/>
        <end position="369"/>
    </location>
</feature>
<dbReference type="CDD" id="cd00082">
    <property type="entry name" value="HisKA"/>
    <property type="match status" value="1"/>
</dbReference>
<dbReference type="PROSITE" id="PS50109">
    <property type="entry name" value="HIS_KIN"/>
    <property type="match status" value="1"/>
</dbReference>
<keyword evidence="9" id="KW-0902">Two-component regulatory system</keyword>
<evidence type="ECO:0000313" key="15">
    <source>
        <dbReference type="Proteomes" id="UP001060336"/>
    </source>
</evidence>
<evidence type="ECO:0000259" key="13">
    <source>
        <dbReference type="PROSITE" id="PS50113"/>
    </source>
</evidence>
<organism evidence="14 15">
    <name type="scientific">Nisaea acidiphila</name>
    <dbReference type="NCBI Taxonomy" id="1862145"/>
    <lineage>
        <taxon>Bacteria</taxon>
        <taxon>Pseudomonadati</taxon>
        <taxon>Pseudomonadota</taxon>
        <taxon>Alphaproteobacteria</taxon>
        <taxon>Rhodospirillales</taxon>
        <taxon>Thalassobaculaceae</taxon>
        <taxon>Nisaea</taxon>
    </lineage>
</organism>
<dbReference type="Gene3D" id="3.30.450.20">
    <property type="entry name" value="PAS domain"/>
    <property type="match status" value="1"/>
</dbReference>
<dbReference type="SUPFAM" id="SSF55874">
    <property type="entry name" value="ATPase domain of HSP90 chaperone/DNA topoisomerase II/histidine kinase"/>
    <property type="match status" value="1"/>
</dbReference>
<dbReference type="SMART" id="SM00091">
    <property type="entry name" value="PAS"/>
    <property type="match status" value="1"/>
</dbReference>
<dbReference type="PROSITE" id="PS50113">
    <property type="entry name" value="PAC"/>
    <property type="match status" value="1"/>
</dbReference>
<keyword evidence="6" id="KW-0547">Nucleotide-binding</keyword>
<dbReference type="PRINTS" id="PR00344">
    <property type="entry name" value="BCTRLSENSOR"/>
</dbReference>
<dbReference type="CDD" id="cd00130">
    <property type="entry name" value="PAS"/>
    <property type="match status" value="1"/>
</dbReference>
<dbReference type="GO" id="GO:0005524">
    <property type="term" value="F:ATP binding"/>
    <property type="evidence" value="ECO:0007669"/>
    <property type="project" value="UniProtKB-KW"/>
</dbReference>
<name>A0A9J7AQA2_9PROT</name>
<sequence length="371" mass="41688">MARNEARFRDYAEIAFDYLWETDEDQNFTYLSDAFEEIVGRPASDFLGRRLIDCEVAGSSDTSLEEHAATMGRHRAYVNFVFTSLRRDGAKTWISSSGKLRFDAIGRFIGYRGSDRCIDEQVRTERRLRRAWEHAEAANRAKSNFLAGMSHELRTPLNSIIGFSEIIRDQLLGPVGKPQYVEYANDVVTSGRHLLSLVDDVLDLSKIESSTFELSEDEVELIDAFEFVRRGFRRLAESRGISIEIVAAENARFLRADTRLVRQMVMNLVSNAIKFTEHGGAITIRSERDDTGAVHIIVQDTGIGIPETQLTRVMEPFVQVRETALLSHEGSGLGLSLVKRFVELHGGTIDLHSQVGSGTIVDLAFPLARSR</sequence>
<dbReference type="Gene3D" id="1.10.287.130">
    <property type="match status" value="1"/>
</dbReference>
<keyword evidence="15" id="KW-1185">Reference proteome</keyword>
<keyword evidence="5" id="KW-0808">Transferase</keyword>
<dbReference type="GO" id="GO:0006355">
    <property type="term" value="P:regulation of DNA-templated transcription"/>
    <property type="evidence" value="ECO:0007669"/>
    <property type="project" value="InterPro"/>
</dbReference>
<dbReference type="InterPro" id="IPR036890">
    <property type="entry name" value="HATPase_C_sf"/>
</dbReference>
<dbReference type="NCBIfam" id="TIGR00229">
    <property type="entry name" value="sensory_box"/>
    <property type="match status" value="1"/>
</dbReference>
<feature type="domain" description="PAC" evidence="13">
    <location>
        <begin position="78"/>
        <end position="130"/>
    </location>
</feature>
<dbReference type="InterPro" id="IPR004358">
    <property type="entry name" value="Sig_transdc_His_kin-like_C"/>
</dbReference>
<evidence type="ECO:0000256" key="8">
    <source>
        <dbReference type="ARBA" id="ARBA00022840"/>
    </source>
</evidence>
<accession>A0A9J7AQA2</accession>
<dbReference type="InterPro" id="IPR036097">
    <property type="entry name" value="HisK_dim/P_sf"/>
</dbReference>
<dbReference type="InterPro" id="IPR000700">
    <property type="entry name" value="PAS-assoc_C"/>
</dbReference>
<keyword evidence="7 14" id="KW-0418">Kinase</keyword>
<evidence type="ECO:0000256" key="4">
    <source>
        <dbReference type="ARBA" id="ARBA00022553"/>
    </source>
</evidence>
<gene>
    <name evidence="14" type="ORF">NUH88_20630</name>
</gene>
<dbReference type="GO" id="GO:0016020">
    <property type="term" value="C:membrane"/>
    <property type="evidence" value="ECO:0007669"/>
    <property type="project" value="UniProtKB-SubCell"/>
</dbReference>
<dbReference type="Pfam" id="PF02518">
    <property type="entry name" value="HATPase_c"/>
    <property type="match status" value="1"/>
</dbReference>
<dbReference type="FunFam" id="3.30.565.10:FF:000006">
    <property type="entry name" value="Sensor histidine kinase WalK"/>
    <property type="match status" value="1"/>
</dbReference>
<dbReference type="InterPro" id="IPR013767">
    <property type="entry name" value="PAS_fold"/>
</dbReference>
<dbReference type="AlphaFoldDB" id="A0A9J7AQA2"/>
<dbReference type="Pfam" id="PF00512">
    <property type="entry name" value="HisKA"/>
    <property type="match status" value="1"/>
</dbReference>
<evidence type="ECO:0000256" key="7">
    <source>
        <dbReference type="ARBA" id="ARBA00022777"/>
    </source>
</evidence>
<dbReference type="InterPro" id="IPR005467">
    <property type="entry name" value="His_kinase_dom"/>
</dbReference>
<dbReference type="SMART" id="SM00388">
    <property type="entry name" value="HisKA"/>
    <property type="match status" value="1"/>
</dbReference>
<dbReference type="Gene3D" id="3.30.565.10">
    <property type="entry name" value="Histidine kinase-like ATPase, C-terminal domain"/>
    <property type="match status" value="1"/>
</dbReference>
<evidence type="ECO:0000259" key="12">
    <source>
        <dbReference type="PROSITE" id="PS50112"/>
    </source>
</evidence>
<dbReference type="PANTHER" id="PTHR43711">
    <property type="entry name" value="TWO-COMPONENT HISTIDINE KINASE"/>
    <property type="match status" value="1"/>
</dbReference>
<comment type="subcellular location">
    <subcellularLocation>
        <location evidence="2">Membrane</location>
    </subcellularLocation>
</comment>
<evidence type="ECO:0000259" key="11">
    <source>
        <dbReference type="PROSITE" id="PS50109"/>
    </source>
</evidence>
<dbReference type="EC" id="2.7.13.3" evidence="3"/>
<keyword evidence="8" id="KW-0067">ATP-binding</keyword>
<dbReference type="FunFam" id="1.10.287.130:FF:000038">
    <property type="entry name" value="Sensory transduction histidine kinase"/>
    <property type="match status" value="1"/>
</dbReference>
<dbReference type="PANTHER" id="PTHR43711:SF26">
    <property type="entry name" value="SENSOR HISTIDINE KINASE RCSC"/>
    <property type="match status" value="1"/>
</dbReference>
<evidence type="ECO:0000256" key="9">
    <source>
        <dbReference type="ARBA" id="ARBA00023012"/>
    </source>
</evidence>
<reference evidence="14" key="1">
    <citation type="submission" date="2022-08" db="EMBL/GenBank/DDBJ databases">
        <title>Nisaea acidiphila sp. nov., isolated from a marine algal debris and emended description of the genus Nisaea Urios et al. 2008.</title>
        <authorList>
            <person name="Kwon K."/>
        </authorList>
    </citation>
    <scope>NUCLEOTIDE SEQUENCE</scope>
    <source>
        <strain evidence="14">MEBiC11861</strain>
    </source>
</reference>
<dbReference type="PROSITE" id="PS50112">
    <property type="entry name" value="PAS"/>
    <property type="match status" value="1"/>
</dbReference>
<keyword evidence="10" id="KW-0472">Membrane</keyword>
<dbReference type="InterPro" id="IPR003661">
    <property type="entry name" value="HisK_dim/P_dom"/>
</dbReference>
<keyword evidence="4" id="KW-0597">Phosphoprotein</keyword>
<dbReference type="Proteomes" id="UP001060336">
    <property type="component" value="Chromosome"/>
</dbReference>
<evidence type="ECO:0000256" key="3">
    <source>
        <dbReference type="ARBA" id="ARBA00012438"/>
    </source>
</evidence>
<protein>
    <recommendedName>
        <fullName evidence="3">histidine kinase</fullName>
        <ecNumber evidence="3">2.7.13.3</ecNumber>
    </recommendedName>
</protein>
<dbReference type="InterPro" id="IPR050736">
    <property type="entry name" value="Sensor_HK_Regulatory"/>
</dbReference>
<evidence type="ECO:0000256" key="1">
    <source>
        <dbReference type="ARBA" id="ARBA00000085"/>
    </source>
</evidence>
<dbReference type="KEGG" id="naci:NUH88_20630"/>
<dbReference type="InterPro" id="IPR000014">
    <property type="entry name" value="PAS"/>
</dbReference>
<dbReference type="SUPFAM" id="SSF55785">
    <property type="entry name" value="PYP-like sensor domain (PAS domain)"/>
    <property type="match status" value="1"/>
</dbReference>
<evidence type="ECO:0000256" key="5">
    <source>
        <dbReference type="ARBA" id="ARBA00022679"/>
    </source>
</evidence>
<dbReference type="InterPro" id="IPR035965">
    <property type="entry name" value="PAS-like_dom_sf"/>
</dbReference>
<evidence type="ECO:0000313" key="14">
    <source>
        <dbReference type="EMBL" id="UUX49787.1"/>
    </source>
</evidence>
<feature type="domain" description="PAS" evidence="12">
    <location>
        <begin position="4"/>
        <end position="52"/>
    </location>
</feature>
<evidence type="ECO:0000256" key="6">
    <source>
        <dbReference type="ARBA" id="ARBA00022741"/>
    </source>
</evidence>
<evidence type="ECO:0000256" key="2">
    <source>
        <dbReference type="ARBA" id="ARBA00004370"/>
    </source>
</evidence>
<dbReference type="SUPFAM" id="SSF47384">
    <property type="entry name" value="Homodimeric domain of signal transducing histidine kinase"/>
    <property type="match status" value="1"/>
</dbReference>
<dbReference type="SMART" id="SM00387">
    <property type="entry name" value="HATPase_c"/>
    <property type="match status" value="1"/>
</dbReference>
<evidence type="ECO:0000256" key="10">
    <source>
        <dbReference type="ARBA" id="ARBA00023136"/>
    </source>
</evidence>
<dbReference type="InterPro" id="IPR003594">
    <property type="entry name" value="HATPase_dom"/>
</dbReference>
<dbReference type="EMBL" id="CP102480">
    <property type="protein sequence ID" value="UUX49787.1"/>
    <property type="molecule type" value="Genomic_DNA"/>
</dbReference>